<dbReference type="Pfam" id="PF11799">
    <property type="entry name" value="IMS_C"/>
    <property type="match status" value="1"/>
</dbReference>
<dbReference type="Gene3D" id="3.40.1170.60">
    <property type="match status" value="1"/>
</dbReference>
<dbReference type="NCBIfam" id="NF002955">
    <property type="entry name" value="PRK03609.1"/>
    <property type="match status" value="1"/>
</dbReference>
<evidence type="ECO:0000256" key="1">
    <source>
        <dbReference type="ARBA" id="ARBA00010945"/>
    </source>
</evidence>
<keyword evidence="5" id="KW-0742">SOS response</keyword>
<evidence type="ECO:0000256" key="3">
    <source>
        <dbReference type="ARBA" id="ARBA00023199"/>
    </source>
</evidence>
<dbReference type="InterPro" id="IPR043502">
    <property type="entry name" value="DNA/RNA_pol_sf"/>
</dbReference>
<keyword evidence="3" id="KW-0741">SOS mutagenesis</keyword>
<keyword evidence="2" id="KW-0227">DNA damage</keyword>
<proteinExistence type="inferred from homology"/>
<accession>A0A1H9H336</accession>
<dbReference type="GO" id="GO:0009432">
    <property type="term" value="P:SOS response"/>
    <property type="evidence" value="ECO:0007669"/>
    <property type="project" value="UniProtKB-KW"/>
</dbReference>
<dbReference type="GO" id="GO:0042276">
    <property type="term" value="P:error-prone translesion synthesis"/>
    <property type="evidence" value="ECO:0007669"/>
    <property type="project" value="TreeGrafter"/>
</dbReference>
<reference evidence="7 8" key="1">
    <citation type="submission" date="2016-10" db="EMBL/GenBank/DDBJ databases">
        <authorList>
            <person name="de Groot N.N."/>
        </authorList>
    </citation>
    <scope>NUCLEOTIDE SEQUENCE [LARGE SCALE GENOMIC DNA]</scope>
    <source>
        <strain evidence="7 8">Nm9</strain>
    </source>
</reference>
<dbReference type="GO" id="GO:0003887">
    <property type="term" value="F:DNA-directed DNA polymerase activity"/>
    <property type="evidence" value="ECO:0007669"/>
    <property type="project" value="TreeGrafter"/>
</dbReference>
<dbReference type="GO" id="GO:0005829">
    <property type="term" value="C:cytosol"/>
    <property type="evidence" value="ECO:0007669"/>
    <property type="project" value="TreeGrafter"/>
</dbReference>
<dbReference type="EMBL" id="FOFX01000086">
    <property type="protein sequence ID" value="SEQ56658.1"/>
    <property type="molecule type" value="Genomic_DNA"/>
</dbReference>
<dbReference type="Pfam" id="PF00817">
    <property type="entry name" value="IMS"/>
    <property type="match status" value="1"/>
</dbReference>
<dbReference type="GO" id="GO:0006281">
    <property type="term" value="P:DNA repair"/>
    <property type="evidence" value="ECO:0007669"/>
    <property type="project" value="UniProtKB-KW"/>
</dbReference>
<organism evidence="7 8">
    <name type="scientific">Nitrosomonas ureae</name>
    <dbReference type="NCBI Taxonomy" id="44577"/>
    <lineage>
        <taxon>Bacteria</taxon>
        <taxon>Pseudomonadati</taxon>
        <taxon>Pseudomonadota</taxon>
        <taxon>Betaproteobacteria</taxon>
        <taxon>Nitrosomonadales</taxon>
        <taxon>Nitrosomonadaceae</taxon>
        <taxon>Nitrosomonas</taxon>
    </lineage>
</organism>
<dbReference type="InterPro" id="IPR001126">
    <property type="entry name" value="UmuC"/>
</dbReference>
<comment type="similarity">
    <text evidence="1">Belongs to the DNA polymerase type-Y family.</text>
</comment>
<dbReference type="PANTHER" id="PTHR11076:SF34">
    <property type="entry name" value="PROTEIN UMUC"/>
    <property type="match status" value="1"/>
</dbReference>
<dbReference type="AlphaFoldDB" id="A0A1H9H336"/>
<dbReference type="Gene3D" id="3.30.70.270">
    <property type="match status" value="1"/>
</dbReference>
<evidence type="ECO:0000256" key="2">
    <source>
        <dbReference type="ARBA" id="ARBA00022763"/>
    </source>
</evidence>
<dbReference type="Proteomes" id="UP000181998">
    <property type="component" value="Unassembled WGS sequence"/>
</dbReference>
<dbReference type="GO" id="GO:0003684">
    <property type="term" value="F:damaged DNA binding"/>
    <property type="evidence" value="ECO:0007669"/>
    <property type="project" value="InterPro"/>
</dbReference>
<dbReference type="RefSeq" id="WP_074722618.1">
    <property type="nucleotide sequence ID" value="NZ_FOFX01000086.1"/>
</dbReference>
<keyword evidence="4" id="KW-0234">DNA repair</keyword>
<dbReference type="OrthoDB" id="9808813at2"/>
<evidence type="ECO:0000259" key="6">
    <source>
        <dbReference type="PROSITE" id="PS50173"/>
    </source>
</evidence>
<feature type="domain" description="UmuC" evidence="6">
    <location>
        <begin position="4"/>
        <end position="188"/>
    </location>
</feature>
<dbReference type="PANTHER" id="PTHR11076">
    <property type="entry name" value="DNA REPAIR POLYMERASE UMUC / TRANSFERASE FAMILY MEMBER"/>
    <property type="match status" value="1"/>
</dbReference>
<gene>
    <name evidence="7" type="ORF">SAMN05421510_10863</name>
</gene>
<dbReference type="InterPro" id="IPR050116">
    <property type="entry name" value="DNA_polymerase-Y"/>
</dbReference>
<dbReference type="InterPro" id="IPR017961">
    <property type="entry name" value="DNA_pol_Y-fam_little_finger"/>
</dbReference>
<evidence type="ECO:0000256" key="4">
    <source>
        <dbReference type="ARBA" id="ARBA00023204"/>
    </source>
</evidence>
<dbReference type="InterPro" id="IPR043128">
    <property type="entry name" value="Rev_trsase/Diguanyl_cyclase"/>
</dbReference>
<protein>
    <submittedName>
        <fullName evidence="7">DNA polymerase V</fullName>
    </submittedName>
</protein>
<dbReference type="InterPro" id="IPR025188">
    <property type="entry name" value="DUF4113"/>
</dbReference>
<dbReference type="Gene3D" id="1.10.150.20">
    <property type="entry name" value="5' to 3' exonuclease, C-terminal subdomain"/>
    <property type="match status" value="1"/>
</dbReference>
<sequence>MRKIALVDVNNFYVSCERIFNPKLEGKPVIVLSNNDGCAVARSNEAKALGIKMGQPWFQFKDLAKKHGVIAYSSNYTLYDDMSKRVVSVLSDFSPNLEVYSIDESFLDLTGFSNTFAYGENIRQTIKKFLGLPVCVGIGSTKTLSKLANHIAKKSTKLEGVCDLNSLTLLHQEKLFKRIEVGELWGVGRKLAPKLNYLGIKTVYDLKNASPVDMRQRFSVVMEKMIRELNGTSCIELEEITPPKKEIVCSRSFGFKVTALSDLEEAVSLYMSRAAEKLRKQHSYAGTVCIFINTSRFAEPKDNYFNIMRIPLPTQTASTILLTKAAIWGLRKIYKPGYKYQKAGVMLSDFVDVQNRQMDMFGLSHITDKANLMEIIDQINDRMGKNTIRLASQGIKQSWTMRRENMSQNYTTDWDELLSVL</sequence>
<dbReference type="PROSITE" id="PS50173">
    <property type="entry name" value="UMUC"/>
    <property type="match status" value="1"/>
</dbReference>
<evidence type="ECO:0000313" key="7">
    <source>
        <dbReference type="EMBL" id="SEQ56658.1"/>
    </source>
</evidence>
<dbReference type="CDD" id="cd01700">
    <property type="entry name" value="PolY_Pol_V_umuC"/>
    <property type="match status" value="1"/>
</dbReference>
<dbReference type="Pfam" id="PF13438">
    <property type="entry name" value="DUF4113"/>
    <property type="match status" value="1"/>
</dbReference>
<dbReference type="SUPFAM" id="SSF56672">
    <property type="entry name" value="DNA/RNA polymerases"/>
    <property type="match status" value="1"/>
</dbReference>
<evidence type="ECO:0000313" key="8">
    <source>
        <dbReference type="Proteomes" id="UP000181998"/>
    </source>
</evidence>
<name>A0A1H9H336_9PROT</name>
<evidence type="ECO:0000256" key="5">
    <source>
        <dbReference type="ARBA" id="ARBA00023236"/>
    </source>
</evidence>